<keyword evidence="3" id="KW-0460">Magnesium</keyword>
<feature type="domain" description="Terpene synthase metal-binding" evidence="6">
    <location>
        <begin position="182"/>
        <end position="268"/>
    </location>
</feature>
<dbReference type="EMBL" id="JABCRI010000003">
    <property type="protein sequence ID" value="KAF8409453.1"/>
    <property type="molecule type" value="Genomic_DNA"/>
</dbReference>
<dbReference type="InterPro" id="IPR008949">
    <property type="entry name" value="Isoprenoid_synthase_dom_sf"/>
</dbReference>
<dbReference type="InterPro" id="IPR001906">
    <property type="entry name" value="Terpene_synth_N"/>
</dbReference>
<evidence type="ECO:0000256" key="3">
    <source>
        <dbReference type="ARBA" id="ARBA00022842"/>
    </source>
</evidence>
<evidence type="ECO:0000259" key="6">
    <source>
        <dbReference type="Pfam" id="PF03936"/>
    </source>
</evidence>
<dbReference type="PANTHER" id="PTHR31225">
    <property type="entry name" value="OS04G0344100 PROTEIN-RELATED"/>
    <property type="match status" value="1"/>
</dbReference>
<organism evidence="7 8">
    <name type="scientific">Tetracentron sinense</name>
    <name type="common">Spur-leaf</name>
    <dbReference type="NCBI Taxonomy" id="13715"/>
    <lineage>
        <taxon>Eukaryota</taxon>
        <taxon>Viridiplantae</taxon>
        <taxon>Streptophyta</taxon>
        <taxon>Embryophyta</taxon>
        <taxon>Tracheophyta</taxon>
        <taxon>Spermatophyta</taxon>
        <taxon>Magnoliopsida</taxon>
        <taxon>Trochodendrales</taxon>
        <taxon>Trochodendraceae</taxon>
        <taxon>Tetracentron</taxon>
    </lineage>
</organism>
<dbReference type="Gene3D" id="1.50.10.130">
    <property type="entry name" value="Terpene synthase, N-terminal domain"/>
    <property type="match status" value="1"/>
</dbReference>
<dbReference type="InterPro" id="IPR005630">
    <property type="entry name" value="Terpene_synthase_metal-bd"/>
</dbReference>
<evidence type="ECO:0000313" key="8">
    <source>
        <dbReference type="Proteomes" id="UP000655225"/>
    </source>
</evidence>
<dbReference type="OMA" id="YHARAYD"/>
<dbReference type="SUPFAM" id="SSF48239">
    <property type="entry name" value="Terpenoid cyclases/Protein prenyltransferases"/>
    <property type="match status" value="1"/>
</dbReference>
<keyword evidence="2" id="KW-0479">Metal-binding</keyword>
<comment type="caution">
    <text evidence="7">The sequence shown here is derived from an EMBL/GenBank/DDBJ whole genome shotgun (WGS) entry which is preliminary data.</text>
</comment>
<dbReference type="GO" id="GO:0000287">
    <property type="term" value="F:magnesium ion binding"/>
    <property type="evidence" value="ECO:0007669"/>
    <property type="project" value="InterPro"/>
</dbReference>
<evidence type="ECO:0000256" key="4">
    <source>
        <dbReference type="ARBA" id="ARBA00023239"/>
    </source>
</evidence>
<comment type="cofactor">
    <cofactor evidence="1">
        <name>Mg(2+)</name>
        <dbReference type="ChEBI" id="CHEBI:18420"/>
    </cofactor>
</comment>
<dbReference type="PANTHER" id="PTHR31225:SF0">
    <property type="entry name" value="S-(+)-LINALOOL SYNTHASE, CHLOROPLASTIC"/>
    <property type="match status" value="1"/>
</dbReference>
<dbReference type="InterPro" id="IPR050148">
    <property type="entry name" value="Terpene_synthase-like"/>
</dbReference>
<evidence type="ECO:0000259" key="5">
    <source>
        <dbReference type="Pfam" id="PF01397"/>
    </source>
</evidence>
<feature type="domain" description="Terpene synthase metal-binding" evidence="6">
    <location>
        <begin position="290"/>
        <end position="363"/>
    </location>
</feature>
<reference evidence="7 8" key="1">
    <citation type="submission" date="2020-04" db="EMBL/GenBank/DDBJ databases">
        <title>Plant Genome Project.</title>
        <authorList>
            <person name="Zhang R.-G."/>
        </authorList>
    </citation>
    <scope>NUCLEOTIDE SEQUENCE [LARGE SCALE GENOMIC DNA]</scope>
    <source>
        <strain evidence="7">YNK0</strain>
        <tissue evidence="7">Leaf</tissue>
    </source>
</reference>
<gene>
    <name evidence="7" type="ORF">HHK36_005529</name>
</gene>
<dbReference type="SUPFAM" id="SSF48576">
    <property type="entry name" value="Terpenoid synthases"/>
    <property type="match status" value="1"/>
</dbReference>
<evidence type="ECO:0000256" key="2">
    <source>
        <dbReference type="ARBA" id="ARBA00022723"/>
    </source>
</evidence>
<evidence type="ECO:0000256" key="1">
    <source>
        <dbReference type="ARBA" id="ARBA00001946"/>
    </source>
</evidence>
<sequence>MEHMKKFKQIRNIMGRTEDSLESLIMINALQRLGIDYHFYEEIRAVLSRQYENVCAGGFTSGDDSLYDVALSFRLLRQDGYNVPADVFKNFKDKEGKFILPLSKDIAGMMVLYEASHLAVEGENILDEANDFARQHLNASMMRLFDQDLARILGNTLDNPYHKSLARTIGSNGIVCHGRWWRDLGLAQELKFARDQPLKWYMWPMVTLTDPRFSEQRVEHTKPISLIYIIDDIFDVYGRLVELVLFTEAINRWELAAVDQLPNYMKILEAKRFASDNLPKAEEYLKNAVESVDLVDDIPGLISFPATILRLWDDLESAKVGDSDENQKGYDGSYVDCYMKEHGGCSVESAREHVEGMISDTWKRLNKESLSPNPFSPSFTKGSLNVARVVPVMYSYDHDQNLPLLEEYITSLLHESIAL</sequence>
<evidence type="ECO:0000313" key="7">
    <source>
        <dbReference type="EMBL" id="KAF8409453.1"/>
    </source>
</evidence>
<protein>
    <submittedName>
        <fullName evidence="7">Uncharacterized protein</fullName>
    </submittedName>
</protein>
<dbReference type="Proteomes" id="UP000655225">
    <property type="component" value="Unassembled WGS sequence"/>
</dbReference>
<name>A0A835DME2_TETSI</name>
<proteinExistence type="predicted"/>
<dbReference type="Pfam" id="PF03936">
    <property type="entry name" value="Terpene_synth_C"/>
    <property type="match status" value="2"/>
</dbReference>
<dbReference type="GO" id="GO:0010333">
    <property type="term" value="F:terpene synthase activity"/>
    <property type="evidence" value="ECO:0007669"/>
    <property type="project" value="InterPro"/>
</dbReference>
<feature type="domain" description="Terpene synthase N-terminal" evidence="5">
    <location>
        <begin position="3"/>
        <end position="142"/>
    </location>
</feature>
<keyword evidence="8" id="KW-1185">Reference proteome</keyword>
<dbReference type="Gene3D" id="1.10.600.10">
    <property type="entry name" value="Farnesyl Diphosphate Synthase"/>
    <property type="match status" value="2"/>
</dbReference>
<dbReference type="InterPro" id="IPR008930">
    <property type="entry name" value="Terpenoid_cyclase/PrenylTrfase"/>
</dbReference>
<dbReference type="AlphaFoldDB" id="A0A835DME2"/>
<dbReference type="GO" id="GO:0016114">
    <property type="term" value="P:terpenoid biosynthetic process"/>
    <property type="evidence" value="ECO:0007669"/>
    <property type="project" value="InterPro"/>
</dbReference>
<dbReference type="Pfam" id="PF01397">
    <property type="entry name" value="Terpene_synth"/>
    <property type="match status" value="1"/>
</dbReference>
<keyword evidence="4" id="KW-0456">Lyase</keyword>
<dbReference type="OrthoDB" id="1921927at2759"/>
<dbReference type="InterPro" id="IPR036965">
    <property type="entry name" value="Terpene_synth_N_sf"/>
</dbReference>
<accession>A0A835DME2</accession>